<dbReference type="Pfam" id="PF07508">
    <property type="entry name" value="Recombinase"/>
    <property type="match status" value="1"/>
</dbReference>
<dbReference type="InterPro" id="IPR050639">
    <property type="entry name" value="SSR_resolvase"/>
</dbReference>
<feature type="domain" description="Resolvase/invertase-type recombinase catalytic" evidence="2">
    <location>
        <begin position="5"/>
        <end position="155"/>
    </location>
</feature>
<dbReference type="PANTHER" id="PTHR30461:SF23">
    <property type="entry name" value="DNA RECOMBINASE-RELATED"/>
    <property type="match status" value="1"/>
</dbReference>
<keyword evidence="1" id="KW-0175">Coiled coil</keyword>
<evidence type="ECO:0000313" key="4">
    <source>
        <dbReference type="EMBL" id="TQS44362.1"/>
    </source>
</evidence>
<dbReference type="OrthoDB" id="4500247at2"/>
<dbReference type="Pfam" id="PF13408">
    <property type="entry name" value="Zn_ribbon_recom"/>
    <property type="match status" value="1"/>
</dbReference>
<dbReference type="GO" id="GO:0003677">
    <property type="term" value="F:DNA binding"/>
    <property type="evidence" value="ECO:0007669"/>
    <property type="project" value="InterPro"/>
</dbReference>
<dbReference type="SUPFAM" id="SSF53041">
    <property type="entry name" value="Resolvase-like"/>
    <property type="match status" value="1"/>
</dbReference>
<proteinExistence type="predicted"/>
<dbReference type="EMBL" id="VIRS01000009">
    <property type="protein sequence ID" value="TQS44362.1"/>
    <property type="molecule type" value="Genomic_DNA"/>
</dbReference>
<keyword evidence="5" id="KW-1185">Reference proteome</keyword>
<dbReference type="PANTHER" id="PTHR30461">
    <property type="entry name" value="DNA-INVERTASE FROM LAMBDOID PROPHAGE"/>
    <property type="match status" value="1"/>
</dbReference>
<evidence type="ECO:0008006" key="6">
    <source>
        <dbReference type="Google" id="ProtNLM"/>
    </source>
</evidence>
<dbReference type="Pfam" id="PF00239">
    <property type="entry name" value="Resolvase"/>
    <property type="match status" value="1"/>
</dbReference>
<sequence>MATKRAAIYCRISNDREGRELGVQRQEEDCRALIERLGLEVARVYVDNDISASTRSSKPRPDYQQMFADAKTGDFDVIVSYTSGRLTRRPREFEDQIDLAVEHGIQYKYVRSPEFDLNTAQGRRIARTMAAQDIGEAEEVAERIERAKAQTAAAGGYRGGRRPFGYAEDGMTLVHTEAAEIKAAADALLAGGTLNGIARGLNQRGVTTSTGNEWTGSSVARLLRRPRNAALIDHGGEIIGAAQWPPVLDEATWRAVMAILQDPSRRKPGPSERWLLSGIARCGKCGATVEAGRTGSRKRPTSQPRPVYQCSVRREMARDARELDDFITALVIDRLSRADALELLQTPGDDVDIKALHAEAFELRRQKDEATDMWVAKTIDTRQYGRATAALDAELEAIEARLAEVSRRSVFDGVVGTNVEESWSALALDRRRSIISELLLITLQPARRGRRPGWRVGENYFDPDSVSVQWIR</sequence>
<evidence type="ECO:0000256" key="1">
    <source>
        <dbReference type="SAM" id="Coils"/>
    </source>
</evidence>
<organism evidence="4 5">
    <name type="scientific">Cryptosporangium phraense</name>
    <dbReference type="NCBI Taxonomy" id="2593070"/>
    <lineage>
        <taxon>Bacteria</taxon>
        <taxon>Bacillati</taxon>
        <taxon>Actinomycetota</taxon>
        <taxon>Actinomycetes</taxon>
        <taxon>Cryptosporangiales</taxon>
        <taxon>Cryptosporangiaceae</taxon>
        <taxon>Cryptosporangium</taxon>
    </lineage>
</organism>
<feature type="domain" description="Recombinase" evidence="3">
    <location>
        <begin position="163"/>
        <end position="266"/>
    </location>
</feature>
<dbReference type="InterPro" id="IPR025827">
    <property type="entry name" value="Zn_ribbon_recom_dom"/>
</dbReference>
<dbReference type="InterPro" id="IPR011109">
    <property type="entry name" value="DNA_bind_recombinase_dom"/>
</dbReference>
<dbReference type="Proteomes" id="UP000317982">
    <property type="component" value="Unassembled WGS sequence"/>
</dbReference>
<evidence type="ECO:0000313" key="5">
    <source>
        <dbReference type="Proteomes" id="UP000317982"/>
    </source>
</evidence>
<dbReference type="PROSITE" id="PS51737">
    <property type="entry name" value="RECOMBINASE_DNA_BIND"/>
    <property type="match status" value="1"/>
</dbReference>
<reference evidence="4 5" key="1">
    <citation type="submission" date="2019-07" db="EMBL/GenBank/DDBJ databases">
        <title>Cryptosporangium phraense sp. nov., isolated from plant litter.</title>
        <authorList>
            <person name="Suriyachadkun C."/>
        </authorList>
    </citation>
    <scope>NUCLEOTIDE SEQUENCE [LARGE SCALE GENOMIC DNA]</scope>
    <source>
        <strain evidence="4 5">A-T 5661</strain>
    </source>
</reference>
<dbReference type="SMART" id="SM00857">
    <property type="entry name" value="Resolvase"/>
    <property type="match status" value="1"/>
</dbReference>
<feature type="coiled-coil region" evidence="1">
    <location>
        <begin position="353"/>
        <end position="408"/>
    </location>
</feature>
<dbReference type="RefSeq" id="WP_142705353.1">
    <property type="nucleotide sequence ID" value="NZ_VIRS01000009.1"/>
</dbReference>
<dbReference type="InterPro" id="IPR036162">
    <property type="entry name" value="Resolvase-like_N_sf"/>
</dbReference>
<evidence type="ECO:0000259" key="3">
    <source>
        <dbReference type="PROSITE" id="PS51737"/>
    </source>
</evidence>
<dbReference type="AlphaFoldDB" id="A0A545ASP2"/>
<dbReference type="InterPro" id="IPR038109">
    <property type="entry name" value="DNA_bind_recomb_sf"/>
</dbReference>
<evidence type="ECO:0000259" key="2">
    <source>
        <dbReference type="PROSITE" id="PS51736"/>
    </source>
</evidence>
<accession>A0A545ASP2</accession>
<gene>
    <name evidence="4" type="ORF">FL583_15630</name>
</gene>
<dbReference type="GO" id="GO:0000150">
    <property type="term" value="F:DNA strand exchange activity"/>
    <property type="evidence" value="ECO:0007669"/>
    <property type="project" value="InterPro"/>
</dbReference>
<dbReference type="Gene3D" id="3.90.1750.20">
    <property type="entry name" value="Putative Large Serine Recombinase, Chain B, Domain 2"/>
    <property type="match status" value="1"/>
</dbReference>
<dbReference type="CDD" id="cd00338">
    <property type="entry name" value="Ser_Recombinase"/>
    <property type="match status" value="1"/>
</dbReference>
<comment type="caution">
    <text evidence="4">The sequence shown here is derived from an EMBL/GenBank/DDBJ whole genome shotgun (WGS) entry which is preliminary data.</text>
</comment>
<protein>
    <recommendedName>
        <fullName evidence="6">Recombinase family protein</fullName>
    </recommendedName>
</protein>
<name>A0A545ASP2_9ACTN</name>
<dbReference type="InterPro" id="IPR006119">
    <property type="entry name" value="Resolv_N"/>
</dbReference>
<dbReference type="InParanoid" id="A0A545ASP2"/>
<dbReference type="PROSITE" id="PS51736">
    <property type="entry name" value="RECOMBINASES_3"/>
    <property type="match status" value="1"/>
</dbReference>
<dbReference type="Gene3D" id="3.40.50.1390">
    <property type="entry name" value="Resolvase, N-terminal catalytic domain"/>
    <property type="match status" value="1"/>
</dbReference>